<comment type="caution">
    <text evidence="2">The sequence shown here is derived from an EMBL/GenBank/DDBJ whole genome shotgun (WGS) entry which is preliminary data.</text>
</comment>
<proteinExistence type="predicted"/>
<evidence type="ECO:0000256" key="1">
    <source>
        <dbReference type="SAM" id="MobiDB-lite"/>
    </source>
</evidence>
<keyword evidence="3" id="KW-1185">Reference proteome</keyword>
<evidence type="ECO:0000313" key="2">
    <source>
        <dbReference type="EMBL" id="PLB53894.1"/>
    </source>
</evidence>
<protein>
    <submittedName>
        <fullName evidence="2">Uncharacterized protein</fullName>
    </submittedName>
</protein>
<gene>
    <name evidence="2" type="ORF">P170DRAFT_5940</name>
</gene>
<dbReference type="AlphaFoldDB" id="A0A2I2GLZ5"/>
<dbReference type="Proteomes" id="UP000234275">
    <property type="component" value="Unassembled WGS sequence"/>
</dbReference>
<dbReference type="EMBL" id="MSFO01000001">
    <property type="protein sequence ID" value="PLB53894.1"/>
    <property type="molecule type" value="Genomic_DNA"/>
</dbReference>
<feature type="region of interest" description="Disordered" evidence="1">
    <location>
        <begin position="112"/>
        <end position="151"/>
    </location>
</feature>
<evidence type="ECO:0000313" key="3">
    <source>
        <dbReference type="Proteomes" id="UP000234275"/>
    </source>
</evidence>
<dbReference type="VEuPathDB" id="FungiDB:P170DRAFT_5940"/>
<sequence length="151" mass="17462">MALPKYFSLSPFVYLFKQRQTITYRFHITIPAKFLSTPFNYSMLLHSMLHIANPPEDISWLSIAQPRSRSTVTTTTDKRQHYYIASIKDQRIASCSKTLYFNRTSQLDTTHAQQHPSIASLVSTNSPHPHPQPKARTQSRDQARALDRIRC</sequence>
<dbReference type="RefSeq" id="XP_024709196.1">
    <property type="nucleotide sequence ID" value="XM_024855291.1"/>
</dbReference>
<feature type="compositionally biased region" description="Basic and acidic residues" evidence="1">
    <location>
        <begin position="138"/>
        <end position="151"/>
    </location>
</feature>
<accession>A0A2I2GLZ5</accession>
<organism evidence="2 3">
    <name type="scientific">Aspergillus steynii IBT 23096</name>
    <dbReference type="NCBI Taxonomy" id="1392250"/>
    <lineage>
        <taxon>Eukaryota</taxon>
        <taxon>Fungi</taxon>
        <taxon>Dikarya</taxon>
        <taxon>Ascomycota</taxon>
        <taxon>Pezizomycotina</taxon>
        <taxon>Eurotiomycetes</taxon>
        <taxon>Eurotiomycetidae</taxon>
        <taxon>Eurotiales</taxon>
        <taxon>Aspergillaceae</taxon>
        <taxon>Aspergillus</taxon>
        <taxon>Aspergillus subgen. Circumdati</taxon>
    </lineage>
</organism>
<name>A0A2I2GLZ5_9EURO</name>
<feature type="compositionally biased region" description="Polar residues" evidence="1">
    <location>
        <begin position="112"/>
        <end position="127"/>
    </location>
</feature>
<dbReference type="GeneID" id="36562997"/>
<reference evidence="2 3" key="1">
    <citation type="submission" date="2016-12" db="EMBL/GenBank/DDBJ databases">
        <title>The genomes of Aspergillus section Nigri reveals drivers in fungal speciation.</title>
        <authorList>
            <consortium name="DOE Joint Genome Institute"/>
            <person name="Vesth T.C."/>
            <person name="Nybo J."/>
            <person name="Theobald S."/>
            <person name="Brandl J."/>
            <person name="Frisvad J.C."/>
            <person name="Nielsen K.F."/>
            <person name="Lyhne E.K."/>
            <person name="Kogle M.E."/>
            <person name="Kuo A."/>
            <person name="Riley R."/>
            <person name="Clum A."/>
            <person name="Nolan M."/>
            <person name="Lipzen A."/>
            <person name="Salamov A."/>
            <person name="Henrissat B."/>
            <person name="Wiebenga A."/>
            <person name="De Vries R.P."/>
            <person name="Grigoriev I.V."/>
            <person name="Mortensen U.H."/>
            <person name="Andersen M.R."/>
            <person name="Baker S.E."/>
        </authorList>
    </citation>
    <scope>NUCLEOTIDE SEQUENCE [LARGE SCALE GENOMIC DNA]</scope>
    <source>
        <strain evidence="2 3">IBT 23096</strain>
    </source>
</reference>